<name>A0A834MCQ8_RHYFE</name>
<reference evidence="2" key="1">
    <citation type="submission" date="2020-08" db="EMBL/GenBank/DDBJ databases">
        <title>Genome sequencing and assembly of the red palm weevil Rhynchophorus ferrugineus.</title>
        <authorList>
            <person name="Dias G.B."/>
            <person name="Bergman C.M."/>
            <person name="Manee M."/>
        </authorList>
    </citation>
    <scope>NUCLEOTIDE SEQUENCE</scope>
    <source>
        <strain evidence="2">AA-2017</strain>
        <tissue evidence="2">Whole larva</tissue>
    </source>
</reference>
<evidence type="ECO:0000256" key="1">
    <source>
        <dbReference type="SAM" id="MobiDB-lite"/>
    </source>
</evidence>
<dbReference type="Proteomes" id="UP000625711">
    <property type="component" value="Unassembled WGS sequence"/>
</dbReference>
<dbReference type="AlphaFoldDB" id="A0A834MCQ8"/>
<comment type="caution">
    <text evidence="2">The sequence shown here is derived from an EMBL/GenBank/DDBJ whole genome shotgun (WGS) entry which is preliminary data.</text>
</comment>
<keyword evidence="3" id="KW-1185">Reference proteome</keyword>
<gene>
    <name evidence="2" type="ORF">GWI33_012127</name>
</gene>
<evidence type="ECO:0000313" key="3">
    <source>
        <dbReference type="Proteomes" id="UP000625711"/>
    </source>
</evidence>
<sequence>MINSADFRAVGSRPNRGTRRAGVRSQMDAEQRASGPFSFRRVADVACRRPGYKKKEPGSEGAGEVGGAVYLGQGVGYETGKMHAKSRRVACVDGENDVDSQTFFILMITGLLLS</sequence>
<proteinExistence type="predicted"/>
<accession>A0A834MCQ8</accession>
<protein>
    <submittedName>
        <fullName evidence="2">Uncharacterized protein</fullName>
    </submittedName>
</protein>
<dbReference type="EMBL" id="JAACXV010011179">
    <property type="protein sequence ID" value="KAF7275160.1"/>
    <property type="molecule type" value="Genomic_DNA"/>
</dbReference>
<organism evidence="2 3">
    <name type="scientific">Rhynchophorus ferrugineus</name>
    <name type="common">Red palm weevil</name>
    <name type="synonym">Curculio ferrugineus</name>
    <dbReference type="NCBI Taxonomy" id="354439"/>
    <lineage>
        <taxon>Eukaryota</taxon>
        <taxon>Metazoa</taxon>
        <taxon>Ecdysozoa</taxon>
        <taxon>Arthropoda</taxon>
        <taxon>Hexapoda</taxon>
        <taxon>Insecta</taxon>
        <taxon>Pterygota</taxon>
        <taxon>Neoptera</taxon>
        <taxon>Endopterygota</taxon>
        <taxon>Coleoptera</taxon>
        <taxon>Polyphaga</taxon>
        <taxon>Cucujiformia</taxon>
        <taxon>Curculionidae</taxon>
        <taxon>Dryophthorinae</taxon>
        <taxon>Rhynchophorus</taxon>
    </lineage>
</organism>
<feature type="region of interest" description="Disordered" evidence="1">
    <location>
        <begin position="1"/>
        <end position="35"/>
    </location>
</feature>
<evidence type="ECO:0000313" key="2">
    <source>
        <dbReference type="EMBL" id="KAF7275160.1"/>
    </source>
</evidence>